<organism evidence="2 3">
    <name type="scientific">Alistipes hominis</name>
    <dbReference type="NCBI Taxonomy" id="2763015"/>
    <lineage>
        <taxon>Bacteria</taxon>
        <taxon>Pseudomonadati</taxon>
        <taxon>Bacteroidota</taxon>
        <taxon>Bacteroidia</taxon>
        <taxon>Bacteroidales</taxon>
        <taxon>Rikenellaceae</taxon>
        <taxon>Alistipes</taxon>
    </lineage>
</organism>
<evidence type="ECO:0008006" key="4">
    <source>
        <dbReference type="Google" id="ProtNLM"/>
    </source>
</evidence>
<evidence type="ECO:0000256" key="1">
    <source>
        <dbReference type="SAM" id="SignalP"/>
    </source>
</evidence>
<evidence type="ECO:0000313" key="2">
    <source>
        <dbReference type="EMBL" id="MBC5616165.1"/>
    </source>
</evidence>
<sequence>MQNNKRILRVVLALLLALPAAAWAQSSSLNTFSPYTFYGIGDFSTQGPGYMRSMGGAGIGLRNALKINYLNPASYSILKQKTFLFNVEIEGNNTYSKTSAAKTSHNSFNVRDIALAFPIARSLGIGISVTPMSSVGYRIEMRDTDPFFLANNMDVLYNYTGEGNVTQAKLGFGILLTKRLSVGADMVYYHGRISRYFNTDITSLLSNETFVNAHGTARESISRLGANIGLQYDLIQSDKRVLTFGATYRPRTNLKPTTSRSIYSTSITSDKITDTTSKENFSLPNTFTFGLSYQSVRLSLGLDYSMEQWNNVNTNDPMNGIEFKNNQYIKFGVQYIPNPMDVRHVLNRWSYRLGFRYNDYYMRINGHNVRDKAITLGVGIPIKVQGLSAVNVGVEFGQRGRTADGAMGTRQFRMIRENYIKLSIGLSLFGEDDWFKRFKYQ</sequence>
<evidence type="ECO:0000313" key="3">
    <source>
        <dbReference type="Proteomes" id="UP000636891"/>
    </source>
</evidence>
<keyword evidence="1" id="KW-0732">Signal</keyword>
<reference evidence="2 3" key="1">
    <citation type="submission" date="2020-08" db="EMBL/GenBank/DDBJ databases">
        <title>Genome public.</title>
        <authorList>
            <person name="Liu C."/>
            <person name="Sun Q."/>
        </authorList>
    </citation>
    <scope>NUCLEOTIDE SEQUENCE [LARGE SCALE GENOMIC DNA]</scope>
    <source>
        <strain evidence="2 3">New-7</strain>
    </source>
</reference>
<name>A0ABR7CLA9_9BACT</name>
<feature type="chain" id="PRO_5045675094" description="Outer membrane protein" evidence="1">
    <location>
        <begin position="25"/>
        <end position="441"/>
    </location>
</feature>
<dbReference type="Proteomes" id="UP000636891">
    <property type="component" value="Unassembled WGS sequence"/>
</dbReference>
<feature type="signal peptide" evidence="1">
    <location>
        <begin position="1"/>
        <end position="24"/>
    </location>
</feature>
<comment type="caution">
    <text evidence="2">The sequence shown here is derived from an EMBL/GenBank/DDBJ whole genome shotgun (WGS) entry which is preliminary data.</text>
</comment>
<dbReference type="EMBL" id="JACOOK010000002">
    <property type="protein sequence ID" value="MBC5616165.1"/>
    <property type="molecule type" value="Genomic_DNA"/>
</dbReference>
<dbReference type="Gene3D" id="2.40.160.60">
    <property type="entry name" value="Outer membrane protein transport protein (OMPP1/FadL/TodX)"/>
    <property type="match status" value="1"/>
</dbReference>
<dbReference type="RefSeq" id="WP_101571786.1">
    <property type="nucleotide sequence ID" value="NZ_JACOOK010000002.1"/>
</dbReference>
<proteinExistence type="predicted"/>
<protein>
    <recommendedName>
        <fullName evidence="4">Outer membrane protein</fullName>
    </recommendedName>
</protein>
<gene>
    <name evidence="2" type="ORF">H8S08_03910</name>
</gene>
<dbReference type="SUPFAM" id="SSF56935">
    <property type="entry name" value="Porins"/>
    <property type="match status" value="1"/>
</dbReference>
<accession>A0ABR7CLA9</accession>
<keyword evidence="3" id="KW-1185">Reference proteome</keyword>